<keyword evidence="2" id="KW-0255">Endonuclease</keyword>
<sequence>MNIQLPQSRNWTADEFLHWAQAQEGKLELVDGRIVDVMINVTRSHVRLASRLMLLLGTRLDPAVYDIGSADFGIRVSDKGVRFPDVFVDRAEGGDGRDLAARAPVLLAEVLSPSSYARDFGPKVAEYIALPTLLHYLVLSPDEPRVWVWSRNENGAFGEPGMIEGTEAVLELSGLGLALPLADLYRGIA</sequence>
<dbReference type="RefSeq" id="WP_150970329.1">
    <property type="nucleotide sequence ID" value="NZ_VZDO01000010.1"/>
</dbReference>
<name>A0A7V7TVZ0_9HYPH</name>
<accession>A0A7V7TVZ0</accession>
<keyword evidence="3" id="KW-1185">Reference proteome</keyword>
<dbReference type="Gene3D" id="3.90.1570.10">
    <property type="entry name" value="tt1808, chain A"/>
    <property type="match status" value="1"/>
</dbReference>
<evidence type="ECO:0000259" key="1">
    <source>
        <dbReference type="Pfam" id="PF05685"/>
    </source>
</evidence>
<dbReference type="CDD" id="cd06260">
    <property type="entry name" value="DUF820-like"/>
    <property type="match status" value="1"/>
</dbReference>
<dbReference type="InterPro" id="IPR011335">
    <property type="entry name" value="Restrct_endonuc-II-like"/>
</dbReference>
<dbReference type="InterPro" id="IPR008538">
    <property type="entry name" value="Uma2"/>
</dbReference>
<dbReference type="Pfam" id="PF05685">
    <property type="entry name" value="Uma2"/>
    <property type="match status" value="1"/>
</dbReference>
<dbReference type="PANTHER" id="PTHR36558">
    <property type="entry name" value="GLR1098 PROTEIN"/>
    <property type="match status" value="1"/>
</dbReference>
<dbReference type="GO" id="GO:0004519">
    <property type="term" value="F:endonuclease activity"/>
    <property type="evidence" value="ECO:0007669"/>
    <property type="project" value="UniProtKB-KW"/>
</dbReference>
<keyword evidence="2" id="KW-0540">Nuclease</keyword>
<dbReference type="InterPro" id="IPR012296">
    <property type="entry name" value="Nuclease_put_TT1808"/>
</dbReference>
<comment type="caution">
    <text evidence="2">The sequence shown here is derived from an EMBL/GenBank/DDBJ whole genome shotgun (WGS) entry which is preliminary data.</text>
</comment>
<gene>
    <name evidence="2" type="ORF">F6X38_13390</name>
</gene>
<proteinExistence type="predicted"/>
<dbReference type="EMBL" id="VZDO01000010">
    <property type="protein sequence ID" value="KAB0679324.1"/>
    <property type="molecule type" value="Genomic_DNA"/>
</dbReference>
<dbReference type="AlphaFoldDB" id="A0A7V7TVZ0"/>
<keyword evidence="2" id="KW-0378">Hydrolase</keyword>
<feature type="domain" description="Putative restriction endonuclease" evidence="1">
    <location>
        <begin position="14"/>
        <end position="180"/>
    </location>
</feature>
<organism evidence="2 3">
    <name type="scientific">Plantimonas leprariae</name>
    <dbReference type="NCBI Taxonomy" id="2615207"/>
    <lineage>
        <taxon>Bacteria</taxon>
        <taxon>Pseudomonadati</taxon>
        <taxon>Pseudomonadota</taxon>
        <taxon>Alphaproteobacteria</taxon>
        <taxon>Hyphomicrobiales</taxon>
        <taxon>Aurantimonadaceae</taxon>
        <taxon>Plantimonas</taxon>
    </lineage>
</organism>
<dbReference type="PANTHER" id="PTHR36558:SF1">
    <property type="entry name" value="RESTRICTION ENDONUCLEASE DOMAIN-CONTAINING PROTEIN-RELATED"/>
    <property type="match status" value="1"/>
</dbReference>
<evidence type="ECO:0000313" key="3">
    <source>
        <dbReference type="Proteomes" id="UP000432089"/>
    </source>
</evidence>
<dbReference type="Proteomes" id="UP000432089">
    <property type="component" value="Unassembled WGS sequence"/>
</dbReference>
<protein>
    <submittedName>
        <fullName evidence="2">Uma2 family endonuclease</fullName>
    </submittedName>
</protein>
<reference evidence="2 3" key="1">
    <citation type="submission" date="2019-09" db="EMBL/GenBank/DDBJ databases">
        <title>YIM 132180 draft genome.</title>
        <authorList>
            <person name="Zhang K."/>
        </authorList>
    </citation>
    <scope>NUCLEOTIDE SEQUENCE [LARGE SCALE GENOMIC DNA]</scope>
    <source>
        <strain evidence="2 3">YIM 132180</strain>
    </source>
</reference>
<evidence type="ECO:0000313" key="2">
    <source>
        <dbReference type="EMBL" id="KAB0679324.1"/>
    </source>
</evidence>
<dbReference type="SUPFAM" id="SSF52980">
    <property type="entry name" value="Restriction endonuclease-like"/>
    <property type="match status" value="1"/>
</dbReference>